<accession>A0A7W7CBT6</accession>
<reference evidence="5 6" key="1">
    <citation type="submission" date="2020-08" db="EMBL/GenBank/DDBJ databases">
        <title>Sequencing the genomes of 1000 actinobacteria strains.</title>
        <authorList>
            <person name="Klenk H.-P."/>
        </authorList>
    </citation>
    <scope>NUCLEOTIDE SEQUENCE [LARGE SCALE GENOMIC DNA]</scope>
    <source>
        <strain evidence="5 6">DSM 44230</strain>
    </source>
</reference>
<evidence type="ECO:0000256" key="2">
    <source>
        <dbReference type="ARBA" id="ARBA00023125"/>
    </source>
</evidence>
<evidence type="ECO:0000256" key="3">
    <source>
        <dbReference type="ARBA" id="ARBA00023163"/>
    </source>
</evidence>
<dbReference type="SMART" id="SM00342">
    <property type="entry name" value="HTH_ARAC"/>
    <property type="match status" value="1"/>
</dbReference>
<keyword evidence="1" id="KW-0805">Transcription regulation</keyword>
<dbReference type="PROSITE" id="PS00041">
    <property type="entry name" value="HTH_ARAC_FAMILY_1"/>
    <property type="match status" value="1"/>
</dbReference>
<protein>
    <submittedName>
        <fullName evidence="5">AraC-like DNA-binding protein</fullName>
    </submittedName>
</protein>
<keyword evidence="3" id="KW-0804">Transcription</keyword>
<dbReference type="PROSITE" id="PS01124">
    <property type="entry name" value="HTH_ARAC_FAMILY_2"/>
    <property type="match status" value="1"/>
</dbReference>
<evidence type="ECO:0000256" key="1">
    <source>
        <dbReference type="ARBA" id="ARBA00023015"/>
    </source>
</evidence>
<feature type="domain" description="HTH araC/xylS-type" evidence="4">
    <location>
        <begin position="189"/>
        <end position="287"/>
    </location>
</feature>
<dbReference type="Proteomes" id="UP000533598">
    <property type="component" value="Unassembled WGS sequence"/>
</dbReference>
<keyword evidence="6" id="KW-1185">Reference proteome</keyword>
<dbReference type="AlphaFoldDB" id="A0A7W7CBT6"/>
<dbReference type="EMBL" id="JACHMH010000001">
    <property type="protein sequence ID" value="MBB4678225.1"/>
    <property type="molecule type" value="Genomic_DNA"/>
</dbReference>
<dbReference type="Gene3D" id="1.10.10.60">
    <property type="entry name" value="Homeodomain-like"/>
    <property type="match status" value="2"/>
</dbReference>
<gene>
    <name evidence="5" type="ORF">HNR67_004343</name>
</gene>
<sequence length="296" mass="32004">MDVLAELRTRIHTLAAGSPHPLRDNGFIVASTPEATEPLGTVAEPAFALVVQGAKRSTLAEHVFEYHAGEYLVVTVDLPLVSQVTEATATQPFLGFGLPLDARTIAQLLLDAGPGHPTPSDGIAIAVNTAGQALLDAVLRLLRLTDSPQDLRVLGPAIRREIHWRLMTGPQAGLVRQIGLADSRLTTIAQAIRWIQHRFDQVLRVDDLAEAIGLSVSTLNRNFRAVTAMSPVQYQKHLRLQKARLQLLTAGGEVAAVGHSVGYDSASQFSREYRRMFGAPPGQDVTRLRGLATVVE</sequence>
<comment type="caution">
    <text evidence="5">The sequence shown here is derived from an EMBL/GenBank/DDBJ whole genome shotgun (WGS) entry which is preliminary data.</text>
</comment>
<proteinExistence type="predicted"/>
<dbReference type="Pfam" id="PF06719">
    <property type="entry name" value="AraC_N"/>
    <property type="match status" value="1"/>
</dbReference>
<evidence type="ECO:0000313" key="5">
    <source>
        <dbReference type="EMBL" id="MBB4678225.1"/>
    </source>
</evidence>
<dbReference type="InterPro" id="IPR009594">
    <property type="entry name" value="Tscrpt_reg_HTH_AraC_N"/>
</dbReference>
<dbReference type="InterPro" id="IPR009057">
    <property type="entry name" value="Homeodomain-like_sf"/>
</dbReference>
<dbReference type="RefSeq" id="WP_185004082.1">
    <property type="nucleotide sequence ID" value="NZ_BAAAUI010000004.1"/>
</dbReference>
<evidence type="ECO:0000259" key="4">
    <source>
        <dbReference type="PROSITE" id="PS01124"/>
    </source>
</evidence>
<name>A0A7W7CBT6_9PSEU</name>
<dbReference type="GO" id="GO:0043565">
    <property type="term" value="F:sequence-specific DNA binding"/>
    <property type="evidence" value="ECO:0007669"/>
    <property type="project" value="InterPro"/>
</dbReference>
<evidence type="ECO:0000313" key="6">
    <source>
        <dbReference type="Proteomes" id="UP000533598"/>
    </source>
</evidence>
<dbReference type="InterPro" id="IPR018060">
    <property type="entry name" value="HTH_AraC"/>
</dbReference>
<dbReference type="SUPFAM" id="SSF46689">
    <property type="entry name" value="Homeodomain-like"/>
    <property type="match status" value="2"/>
</dbReference>
<dbReference type="InterPro" id="IPR018062">
    <property type="entry name" value="HTH_AraC-typ_CS"/>
</dbReference>
<organism evidence="5 6">
    <name type="scientific">Crossiella cryophila</name>
    <dbReference type="NCBI Taxonomy" id="43355"/>
    <lineage>
        <taxon>Bacteria</taxon>
        <taxon>Bacillati</taxon>
        <taxon>Actinomycetota</taxon>
        <taxon>Actinomycetes</taxon>
        <taxon>Pseudonocardiales</taxon>
        <taxon>Pseudonocardiaceae</taxon>
        <taxon>Crossiella</taxon>
    </lineage>
</organism>
<dbReference type="Pfam" id="PF12833">
    <property type="entry name" value="HTH_18"/>
    <property type="match status" value="1"/>
</dbReference>
<dbReference type="GO" id="GO:0003700">
    <property type="term" value="F:DNA-binding transcription factor activity"/>
    <property type="evidence" value="ECO:0007669"/>
    <property type="project" value="InterPro"/>
</dbReference>
<dbReference type="PANTHER" id="PTHR43436">
    <property type="entry name" value="ARAC-FAMILY TRANSCRIPTIONAL REGULATOR"/>
    <property type="match status" value="1"/>
</dbReference>
<keyword evidence="2 5" id="KW-0238">DNA-binding</keyword>
<dbReference type="PANTHER" id="PTHR43436:SF1">
    <property type="entry name" value="TRANSCRIPTIONAL REGULATORY PROTEIN"/>
    <property type="match status" value="1"/>
</dbReference>